<evidence type="ECO:0000313" key="4">
    <source>
        <dbReference type="Proteomes" id="UP001152759"/>
    </source>
</evidence>
<organism evidence="3 4">
    <name type="scientific">Bemisia tabaci</name>
    <name type="common">Sweetpotato whitefly</name>
    <name type="synonym">Aleurodes tabaci</name>
    <dbReference type="NCBI Taxonomy" id="7038"/>
    <lineage>
        <taxon>Eukaryota</taxon>
        <taxon>Metazoa</taxon>
        <taxon>Ecdysozoa</taxon>
        <taxon>Arthropoda</taxon>
        <taxon>Hexapoda</taxon>
        <taxon>Insecta</taxon>
        <taxon>Pterygota</taxon>
        <taxon>Neoptera</taxon>
        <taxon>Paraneoptera</taxon>
        <taxon>Hemiptera</taxon>
        <taxon>Sternorrhyncha</taxon>
        <taxon>Aleyrodoidea</taxon>
        <taxon>Aleyrodidae</taxon>
        <taxon>Aleyrodinae</taxon>
        <taxon>Bemisia</taxon>
    </lineage>
</organism>
<feature type="compositionally biased region" description="Polar residues" evidence="1">
    <location>
        <begin position="118"/>
        <end position="140"/>
    </location>
</feature>
<keyword evidence="2" id="KW-0732">Signal</keyword>
<accession>A0A9P0A4A4</accession>
<sequence>MRFSYEWLILIILVLMSICLTYTASEDKSLASTKLPLKGDVRQTVRSKQNEKREAKREKEPKEQRAKETRPRRQEKPTKRKKPQPGVFASFGSLVKDTIVDARVAYRNISKLLEDSFRQQVTTPGDTMTSASGGNENGTSPAPPPPAPAPPGRQAVFDLLGKNYRGLRKLWDSELKLAMSESRKNVRRFQKELRESIRPFLQPSNNET</sequence>
<dbReference type="AlphaFoldDB" id="A0A9P0A4A4"/>
<gene>
    <name evidence="3" type="ORF">BEMITA_LOCUS3273</name>
</gene>
<evidence type="ECO:0000256" key="1">
    <source>
        <dbReference type="SAM" id="MobiDB-lite"/>
    </source>
</evidence>
<name>A0A9P0A4A4_BEMTA</name>
<feature type="region of interest" description="Disordered" evidence="1">
    <location>
        <begin position="37"/>
        <end position="87"/>
    </location>
</feature>
<proteinExistence type="predicted"/>
<feature type="chain" id="PRO_5040294011" evidence="2">
    <location>
        <begin position="26"/>
        <end position="208"/>
    </location>
</feature>
<feature type="compositionally biased region" description="Pro residues" evidence="1">
    <location>
        <begin position="141"/>
        <end position="151"/>
    </location>
</feature>
<evidence type="ECO:0000256" key="2">
    <source>
        <dbReference type="SAM" id="SignalP"/>
    </source>
</evidence>
<feature type="compositionally biased region" description="Basic and acidic residues" evidence="1">
    <location>
        <begin position="37"/>
        <end position="77"/>
    </location>
</feature>
<evidence type="ECO:0000313" key="3">
    <source>
        <dbReference type="EMBL" id="CAH0383869.1"/>
    </source>
</evidence>
<dbReference type="KEGG" id="btab:109036008"/>
<feature type="region of interest" description="Disordered" evidence="1">
    <location>
        <begin position="117"/>
        <end position="155"/>
    </location>
</feature>
<keyword evidence="4" id="KW-1185">Reference proteome</keyword>
<protein>
    <submittedName>
        <fullName evidence="3">Uncharacterized protein</fullName>
    </submittedName>
</protein>
<dbReference type="Proteomes" id="UP001152759">
    <property type="component" value="Chromosome 2"/>
</dbReference>
<reference evidence="3" key="1">
    <citation type="submission" date="2021-12" db="EMBL/GenBank/DDBJ databases">
        <authorList>
            <person name="King R."/>
        </authorList>
    </citation>
    <scope>NUCLEOTIDE SEQUENCE</scope>
</reference>
<dbReference type="EMBL" id="OU963863">
    <property type="protein sequence ID" value="CAH0383869.1"/>
    <property type="molecule type" value="Genomic_DNA"/>
</dbReference>
<feature type="signal peptide" evidence="2">
    <location>
        <begin position="1"/>
        <end position="25"/>
    </location>
</feature>